<dbReference type="EMBL" id="BPLR01004666">
    <property type="protein sequence ID" value="GIX96597.1"/>
    <property type="molecule type" value="Genomic_DNA"/>
</dbReference>
<evidence type="ECO:0000313" key="3">
    <source>
        <dbReference type="Proteomes" id="UP001054945"/>
    </source>
</evidence>
<proteinExistence type="predicted"/>
<keyword evidence="3" id="KW-1185">Reference proteome</keyword>
<sequence>HVIRHRPECVVPGNEGDDDEVTEETPFPDPDAE</sequence>
<organism evidence="2 3">
    <name type="scientific">Caerostris extrusa</name>
    <name type="common">Bark spider</name>
    <name type="synonym">Caerostris bankana</name>
    <dbReference type="NCBI Taxonomy" id="172846"/>
    <lineage>
        <taxon>Eukaryota</taxon>
        <taxon>Metazoa</taxon>
        <taxon>Ecdysozoa</taxon>
        <taxon>Arthropoda</taxon>
        <taxon>Chelicerata</taxon>
        <taxon>Arachnida</taxon>
        <taxon>Araneae</taxon>
        <taxon>Araneomorphae</taxon>
        <taxon>Entelegynae</taxon>
        <taxon>Araneoidea</taxon>
        <taxon>Araneidae</taxon>
        <taxon>Caerostris</taxon>
    </lineage>
</organism>
<evidence type="ECO:0000313" key="2">
    <source>
        <dbReference type="EMBL" id="GIX96597.1"/>
    </source>
</evidence>
<gene>
    <name evidence="2" type="ORF">CEXT_608101</name>
</gene>
<reference evidence="2 3" key="1">
    <citation type="submission" date="2021-06" db="EMBL/GenBank/DDBJ databases">
        <title>Caerostris extrusa draft genome.</title>
        <authorList>
            <person name="Kono N."/>
            <person name="Arakawa K."/>
        </authorList>
    </citation>
    <scope>NUCLEOTIDE SEQUENCE [LARGE SCALE GENOMIC DNA]</scope>
</reference>
<protein>
    <submittedName>
        <fullName evidence="2">Uncharacterized protein</fullName>
    </submittedName>
</protein>
<feature type="region of interest" description="Disordered" evidence="1">
    <location>
        <begin position="1"/>
        <end position="33"/>
    </location>
</feature>
<feature type="non-terminal residue" evidence="2">
    <location>
        <position position="1"/>
    </location>
</feature>
<dbReference type="Proteomes" id="UP001054945">
    <property type="component" value="Unassembled WGS sequence"/>
</dbReference>
<accession>A0AAV4PN16</accession>
<comment type="caution">
    <text evidence="2">The sequence shown here is derived from an EMBL/GenBank/DDBJ whole genome shotgun (WGS) entry which is preliminary data.</text>
</comment>
<dbReference type="AlphaFoldDB" id="A0AAV4PN16"/>
<name>A0AAV4PN16_CAEEX</name>
<evidence type="ECO:0000256" key="1">
    <source>
        <dbReference type="SAM" id="MobiDB-lite"/>
    </source>
</evidence>